<evidence type="ECO:0000256" key="4">
    <source>
        <dbReference type="ARBA" id="ARBA00022448"/>
    </source>
</evidence>
<proteinExistence type="inferred from homology"/>
<evidence type="ECO:0000256" key="2">
    <source>
        <dbReference type="ARBA" id="ARBA00006833"/>
    </source>
</evidence>
<keyword evidence="8" id="KW-0256">Endoplasmic reticulum</keyword>
<evidence type="ECO:0000256" key="7">
    <source>
        <dbReference type="ARBA" id="ARBA00022729"/>
    </source>
</evidence>
<feature type="signal peptide" evidence="15">
    <location>
        <begin position="1"/>
        <end position="24"/>
    </location>
</feature>
<evidence type="ECO:0000256" key="14">
    <source>
        <dbReference type="SAM" id="Phobius"/>
    </source>
</evidence>
<evidence type="ECO:0000256" key="12">
    <source>
        <dbReference type="ARBA" id="ARBA00023136"/>
    </source>
</evidence>
<keyword evidence="11" id="KW-0406">Ion transport</keyword>
<dbReference type="OrthoDB" id="20303at2759"/>
<evidence type="ECO:0000313" key="17">
    <source>
        <dbReference type="Proteomes" id="UP001163046"/>
    </source>
</evidence>
<keyword evidence="17" id="KW-1185">Reference proteome</keyword>
<dbReference type="PANTHER" id="PTHR15929">
    <property type="entry name" value="STORE-OPERATED CALCIUM ENTRY-ASSOCIATED REGULATORY FACTOR"/>
    <property type="match status" value="1"/>
</dbReference>
<evidence type="ECO:0000256" key="1">
    <source>
        <dbReference type="ARBA" id="ARBA00004115"/>
    </source>
</evidence>
<evidence type="ECO:0000256" key="13">
    <source>
        <dbReference type="ARBA" id="ARBA00031116"/>
    </source>
</evidence>
<protein>
    <recommendedName>
        <fullName evidence="3">Store-operated calcium entry-associated regulatory factor</fullName>
    </recommendedName>
    <alternativeName>
        <fullName evidence="13">Transmembrane protein 66</fullName>
    </alternativeName>
</protein>
<dbReference type="PANTHER" id="PTHR15929:SF0">
    <property type="entry name" value="STORE-OPERATED CALCIUM ENTRY-ASSOCIATED REGULATORY FACTOR"/>
    <property type="match status" value="1"/>
</dbReference>
<evidence type="ECO:0000256" key="6">
    <source>
        <dbReference type="ARBA" id="ARBA00022692"/>
    </source>
</evidence>
<evidence type="ECO:0000256" key="15">
    <source>
        <dbReference type="SAM" id="SignalP"/>
    </source>
</evidence>
<organism evidence="16 17">
    <name type="scientific">Desmophyllum pertusum</name>
    <dbReference type="NCBI Taxonomy" id="174260"/>
    <lineage>
        <taxon>Eukaryota</taxon>
        <taxon>Metazoa</taxon>
        <taxon>Cnidaria</taxon>
        <taxon>Anthozoa</taxon>
        <taxon>Hexacorallia</taxon>
        <taxon>Scleractinia</taxon>
        <taxon>Caryophylliina</taxon>
        <taxon>Caryophylliidae</taxon>
        <taxon>Desmophyllum</taxon>
    </lineage>
</organism>
<dbReference type="Proteomes" id="UP001163046">
    <property type="component" value="Unassembled WGS sequence"/>
</dbReference>
<evidence type="ECO:0000256" key="10">
    <source>
        <dbReference type="ARBA" id="ARBA00022989"/>
    </source>
</evidence>
<gene>
    <name evidence="16" type="primary">TMEM66_2</name>
    <name evidence="16" type="ORF">OS493_034084</name>
</gene>
<sequence length="237" mass="26582">MTSIIHSGTLWTFILFGSVFIAAAEVDDVEVSVIEDEVEGDSFQPDGWGSNDKIRLTDVIVVTLHPGKMTNSRRTHPVPQLKCVGGMTDCSAFTPSVVHCLNIGSDGSDVQWECPTYMNNRYKFGEIAVNCEGYDYPDDPYVLEGSCWLEYTIDFVDHGGHYYITRNFGSWLGSMFRIIALVGSIIMFGIIALVAYYIYLHLTEHSGSWLDIMFDIIASVPSYINRLLKCDPSQQYV</sequence>
<keyword evidence="9" id="KW-0106">Calcium</keyword>
<accession>A0A9W9YIR4</accession>
<feature type="transmembrane region" description="Helical" evidence="14">
    <location>
        <begin position="176"/>
        <end position="199"/>
    </location>
</feature>
<evidence type="ECO:0000256" key="9">
    <source>
        <dbReference type="ARBA" id="ARBA00022837"/>
    </source>
</evidence>
<feature type="chain" id="PRO_5040775006" description="Store-operated calcium entry-associated regulatory factor" evidence="15">
    <location>
        <begin position="25"/>
        <end position="237"/>
    </location>
</feature>
<keyword evidence="10 14" id="KW-1133">Transmembrane helix</keyword>
<keyword evidence="5" id="KW-0109">Calcium transport</keyword>
<keyword evidence="6 14" id="KW-0812">Transmembrane</keyword>
<dbReference type="EMBL" id="MU827348">
    <property type="protein sequence ID" value="KAJ7352733.1"/>
    <property type="molecule type" value="Genomic_DNA"/>
</dbReference>
<evidence type="ECO:0000313" key="16">
    <source>
        <dbReference type="EMBL" id="KAJ7352733.1"/>
    </source>
</evidence>
<keyword evidence="4" id="KW-0813">Transport</keyword>
<evidence type="ECO:0000256" key="11">
    <source>
        <dbReference type="ARBA" id="ARBA00023065"/>
    </source>
</evidence>
<comment type="similarity">
    <text evidence="2">Belongs to the SARAF family.</text>
</comment>
<dbReference type="GO" id="GO:0005789">
    <property type="term" value="C:endoplasmic reticulum membrane"/>
    <property type="evidence" value="ECO:0007669"/>
    <property type="project" value="UniProtKB-SubCell"/>
</dbReference>
<dbReference type="GO" id="GO:0006816">
    <property type="term" value="P:calcium ion transport"/>
    <property type="evidence" value="ECO:0007669"/>
    <property type="project" value="UniProtKB-KW"/>
</dbReference>
<comment type="subcellular location">
    <subcellularLocation>
        <location evidence="1">Endoplasmic reticulum membrane</location>
        <topology evidence="1">Single-pass type I membrane protein</topology>
    </subcellularLocation>
</comment>
<comment type="caution">
    <text evidence="16">The sequence shown here is derived from an EMBL/GenBank/DDBJ whole genome shotgun (WGS) entry which is preliminary data.</text>
</comment>
<keyword evidence="12 14" id="KW-0472">Membrane</keyword>
<reference evidence="16" key="1">
    <citation type="submission" date="2023-01" db="EMBL/GenBank/DDBJ databases">
        <title>Genome assembly of the deep-sea coral Lophelia pertusa.</title>
        <authorList>
            <person name="Herrera S."/>
            <person name="Cordes E."/>
        </authorList>
    </citation>
    <scope>NUCLEOTIDE SEQUENCE</scope>
    <source>
        <strain evidence="16">USNM1676648</strain>
        <tissue evidence="16">Polyp</tissue>
    </source>
</reference>
<name>A0A9W9YIR4_9CNID</name>
<dbReference type="Pfam" id="PF06682">
    <property type="entry name" value="SARAF"/>
    <property type="match status" value="1"/>
</dbReference>
<dbReference type="AlphaFoldDB" id="A0A9W9YIR4"/>
<keyword evidence="7 15" id="KW-0732">Signal</keyword>
<evidence type="ECO:0000256" key="5">
    <source>
        <dbReference type="ARBA" id="ARBA00022568"/>
    </source>
</evidence>
<dbReference type="InterPro" id="IPR009567">
    <property type="entry name" value="SARAF"/>
</dbReference>
<evidence type="ECO:0000256" key="8">
    <source>
        <dbReference type="ARBA" id="ARBA00022824"/>
    </source>
</evidence>
<dbReference type="GO" id="GO:2001256">
    <property type="term" value="P:regulation of store-operated calcium entry"/>
    <property type="evidence" value="ECO:0007669"/>
    <property type="project" value="InterPro"/>
</dbReference>
<evidence type="ECO:0000256" key="3">
    <source>
        <dbReference type="ARBA" id="ARBA00016584"/>
    </source>
</evidence>